<keyword evidence="2 4" id="KW-0808">Transferase</keyword>
<reference evidence="5 6" key="1">
    <citation type="submission" date="2023-08" db="EMBL/GenBank/DDBJ databases">
        <title>Draft genome sequence of Algoriphagus confluentis.</title>
        <authorList>
            <person name="Takatani N."/>
            <person name="Hosokawa M."/>
            <person name="Sawabe T."/>
        </authorList>
    </citation>
    <scope>NUCLEOTIDE SEQUENCE [LARGE SCALE GENOMIC DNA]</scope>
    <source>
        <strain evidence="5 6">NBRC 111222</strain>
    </source>
</reference>
<dbReference type="Proteomes" id="UP001338309">
    <property type="component" value="Unassembled WGS sequence"/>
</dbReference>
<dbReference type="InterPro" id="IPR018193">
    <property type="entry name" value="Glyc_kinase_flavodox-like_fold"/>
</dbReference>
<dbReference type="PANTHER" id="PTHR21599">
    <property type="entry name" value="GLYCERATE KINASE"/>
    <property type="match status" value="1"/>
</dbReference>
<dbReference type="InterPro" id="IPR018197">
    <property type="entry name" value="Glycerate_kinase_RE-like"/>
</dbReference>
<dbReference type="PIRSF" id="PIRSF006078">
    <property type="entry name" value="GlxK"/>
    <property type="match status" value="1"/>
</dbReference>
<dbReference type="NCBIfam" id="TIGR00045">
    <property type="entry name" value="glycerate kinase"/>
    <property type="match status" value="1"/>
</dbReference>
<evidence type="ECO:0000256" key="3">
    <source>
        <dbReference type="ARBA" id="ARBA00022777"/>
    </source>
</evidence>
<comment type="similarity">
    <text evidence="1 4">Belongs to the glycerate kinase type-1 family.</text>
</comment>
<proteinExistence type="inferred from homology"/>
<dbReference type="InterPro" id="IPR036129">
    <property type="entry name" value="Glycerate_kinase_sf"/>
</dbReference>
<protein>
    <submittedName>
        <fullName evidence="5">Glycerate kinase</fullName>
    </submittedName>
</protein>
<keyword evidence="6" id="KW-1185">Reference proteome</keyword>
<sequence length="369" mass="39812">MRFLIAPNAFKGTITAQRAAQLIQKAIEEVFPASQLVIQPIADGGDGTCQLLLESLHLEKVSLPALNAIGQPCLGFFGWDEKEKKAFLDVSTCSGLGVLADEQKDPWLASTFGTGLMIHAAQEMGAEKIVLGLGGSATMDLGTGILAALGFEFLDEKGRNIPMYSPGWMTQVKHIQSSIPKPKLTFTCLCDVQNMFYGPEGAISVFGPQKGLKPKDRTEFEKAASDFHQLLVSKARKEKRDNPGFGAAGGIAMGLSSFFDVIIDYGAAYFFEQVRMEEKIQSSDWIVTGEGKYDQQSTQGKGSFELLQLAKKYGKRSALITSGGLGESSGFDLVLNLPDLDFKAENLEKVAESSLLNVVKSALQSGGFD</sequence>
<dbReference type="EMBL" id="BTPD01000003">
    <property type="protein sequence ID" value="GMQ28511.1"/>
    <property type="molecule type" value="Genomic_DNA"/>
</dbReference>
<dbReference type="Pfam" id="PF02595">
    <property type="entry name" value="Gly_kinase"/>
    <property type="match status" value="1"/>
</dbReference>
<name>A0ABQ6PKS1_9BACT</name>
<dbReference type="Gene3D" id="3.40.50.10350">
    <property type="entry name" value="Glycerate kinase, domain 1"/>
    <property type="match status" value="1"/>
</dbReference>
<organism evidence="5 6">
    <name type="scientific">Algoriphagus confluentis</name>
    <dbReference type="NCBI Taxonomy" id="1697556"/>
    <lineage>
        <taxon>Bacteria</taxon>
        <taxon>Pseudomonadati</taxon>
        <taxon>Bacteroidota</taxon>
        <taxon>Cytophagia</taxon>
        <taxon>Cytophagales</taxon>
        <taxon>Cyclobacteriaceae</taxon>
        <taxon>Algoriphagus</taxon>
    </lineage>
</organism>
<comment type="caution">
    <text evidence="5">The sequence shown here is derived from an EMBL/GenBank/DDBJ whole genome shotgun (WGS) entry which is preliminary data.</text>
</comment>
<gene>
    <name evidence="5" type="ORF">Aconfl_11540</name>
</gene>
<evidence type="ECO:0000313" key="6">
    <source>
        <dbReference type="Proteomes" id="UP001338309"/>
    </source>
</evidence>
<dbReference type="PANTHER" id="PTHR21599:SF0">
    <property type="entry name" value="GLYCERATE KINASE"/>
    <property type="match status" value="1"/>
</dbReference>
<dbReference type="RefSeq" id="WP_338223262.1">
    <property type="nucleotide sequence ID" value="NZ_BTPD01000003.1"/>
</dbReference>
<evidence type="ECO:0000256" key="1">
    <source>
        <dbReference type="ARBA" id="ARBA00006284"/>
    </source>
</evidence>
<dbReference type="GO" id="GO:0016301">
    <property type="term" value="F:kinase activity"/>
    <property type="evidence" value="ECO:0007669"/>
    <property type="project" value="UniProtKB-KW"/>
</dbReference>
<dbReference type="InterPro" id="IPR004381">
    <property type="entry name" value="Glycerate_kinase"/>
</dbReference>
<dbReference type="SUPFAM" id="SSF110738">
    <property type="entry name" value="Glycerate kinase I"/>
    <property type="match status" value="1"/>
</dbReference>
<accession>A0ABQ6PKS1</accession>
<evidence type="ECO:0000256" key="4">
    <source>
        <dbReference type="PIRNR" id="PIRNR006078"/>
    </source>
</evidence>
<dbReference type="Gene3D" id="3.90.1510.10">
    <property type="entry name" value="Glycerate kinase, domain 2"/>
    <property type="match status" value="1"/>
</dbReference>
<evidence type="ECO:0000256" key="2">
    <source>
        <dbReference type="ARBA" id="ARBA00022679"/>
    </source>
</evidence>
<keyword evidence="3 4" id="KW-0418">Kinase</keyword>
<evidence type="ECO:0000313" key="5">
    <source>
        <dbReference type="EMBL" id="GMQ28511.1"/>
    </source>
</evidence>